<evidence type="ECO:0000313" key="4">
    <source>
        <dbReference type="Proteomes" id="UP000604825"/>
    </source>
</evidence>
<feature type="region of interest" description="Disordered" evidence="1">
    <location>
        <begin position="60"/>
        <end position="90"/>
    </location>
</feature>
<sequence length="249" mass="27190">MKEASSSRVGGAGAGAEDVGSSSAVFYEAILSALVLGLGSDGVAVWHCRVQVSNNCFPQDEGISSSEMDNTECSETPSEMSGSERTRPEDSKKHLPYLIRRYLLKRRPPMQIAMLIVGTRGDVQPFIAIGKCLQDYGHRVRLATHANFKDFVMTTGLEFYPLVRDPKILAGYMVKNKGFLPAIPSEIPIQRKQIRDIIFSLLPACKDPDIDTGVSFSADAIIANPAAYGLPVNFRILSHVKQPAGYRVS</sequence>
<evidence type="ECO:0000313" key="3">
    <source>
        <dbReference type="EMBL" id="CAD6225932.1"/>
    </source>
</evidence>
<name>A0A811NQH4_9POAL</name>
<organism evidence="3 4">
    <name type="scientific">Miscanthus lutarioriparius</name>
    <dbReference type="NCBI Taxonomy" id="422564"/>
    <lineage>
        <taxon>Eukaryota</taxon>
        <taxon>Viridiplantae</taxon>
        <taxon>Streptophyta</taxon>
        <taxon>Embryophyta</taxon>
        <taxon>Tracheophyta</taxon>
        <taxon>Spermatophyta</taxon>
        <taxon>Magnoliopsida</taxon>
        <taxon>Liliopsida</taxon>
        <taxon>Poales</taxon>
        <taxon>Poaceae</taxon>
        <taxon>PACMAD clade</taxon>
        <taxon>Panicoideae</taxon>
        <taxon>Andropogonodae</taxon>
        <taxon>Andropogoneae</taxon>
        <taxon>Saccharinae</taxon>
        <taxon>Miscanthus</taxon>
    </lineage>
</organism>
<evidence type="ECO:0000259" key="2">
    <source>
        <dbReference type="Pfam" id="PF03033"/>
    </source>
</evidence>
<dbReference type="InterPro" id="IPR004276">
    <property type="entry name" value="GlycoTrans_28_N"/>
</dbReference>
<dbReference type="PANTHER" id="PTHR48050">
    <property type="entry name" value="STEROL 3-BETA-GLUCOSYLTRANSFERASE"/>
    <property type="match status" value="1"/>
</dbReference>
<feature type="domain" description="Glycosyltransferase family 28 N-terminal" evidence="2">
    <location>
        <begin position="112"/>
        <end position="229"/>
    </location>
</feature>
<evidence type="ECO:0000256" key="1">
    <source>
        <dbReference type="SAM" id="MobiDB-lite"/>
    </source>
</evidence>
<accession>A0A811NQH4</accession>
<keyword evidence="4" id="KW-1185">Reference proteome</keyword>
<dbReference type="Proteomes" id="UP000604825">
    <property type="component" value="Unassembled WGS sequence"/>
</dbReference>
<dbReference type="PANTHER" id="PTHR48050:SF10">
    <property type="entry name" value="OS07G0419500 PROTEIN"/>
    <property type="match status" value="1"/>
</dbReference>
<gene>
    <name evidence="3" type="ORF">NCGR_LOCUS17813</name>
</gene>
<dbReference type="SUPFAM" id="SSF53756">
    <property type="entry name" value="UDP-Glycosyltransferase/glycogen phosphorylase"/>
    <property type="match status" value="1"/>
</dbReference>
<dbReference type="Gene3D" id="3.40.50.2000">
    <property type="entry name" value="Glycogen Phosphorylase B"/>
    <property type="match status" value="1"/>
</dbReference>
<dbReference type="OrthoDB" id="5835829at2759"/>
<dbReference type="GO" id="GO:0016758">
    <property type="term" value="F:hexosyltransferase activity"/>
    <property type="evidence" value="ECO:0007669"/>
    <property type="project" value="InterPro"/>
</dbReference>
<dbReference type="Pfam" id="PF03033">
    <property type="entry name" value="Glyco_transf_28"/>
    <property type="match status" value="1"/>
</dbReference>
<feature type="compositionally biased region" description="Polar residues" evidence="1">
    <location>
        <begin position="60"/>
        <end position="81"/>
    </location>
</feature>
<protein>
    <recommendedName>
        <fullName evidence="2">Glycosyltransferase family 28 N-terminal domain-containing protein</fullName>
    </recommendedName>
</protein>
<reference evidence="3" key="1">
    <citation type="submission" date="2020-10" db="EMBL/GenBank/DDBJ databases">
        <authorList>
            <person name="Han B."/>
            <person name="Lu T."/>
            <person name="Zhao Q."/>
            <person name="Huang X."/>
            <person name="Zhao Y."/>
        </authorList>
    </citation>
    <scope>NUCLEOTIDE SEQUENCE</scope>
</reference>
<dbReference type="InterPro" id="IPR050426">
    <property type="entry name" value="Glycosyltransferase_28"/>
</dbReference>
<dbReference type="GO" id="GO:0005975">
    <property type="term" value="P:carbohydrate metabolic process"/>
    <property type="evidence" value="ECO:0007669"/>
    <property type="project" value="InterPro"/>
</dbReference>
<comment type="caution">
    <text evidence="3">The sequence shown here is derived from an EMBL/GenBank/DDBJ whole genome shotgun (WGS) entry which is preliminary data.</text>
</comment>
<proteinExistence type="predicted"/>
<dbReference type="EMBL" id="CAJGYO010000004">
    <property type="protein sequence ID" value="CAD6225932.1"/>
    <property type="molecule type" value="Genomic_DNA"/>
</dbReference>
<dbReference type="AlphaFoldDB" id="A0A811NQH4"/>